<dbReference type="PROSITE" id="PS50835">
    <property type="entry name" value="IG_LIKE"/>
    <property type="match status" value="1"/>
</dbReference>
<dbReference type="InterPro" id="IPR036179">
    <property type="entry name" value="Ig-like_dom_sf"/>
</dbReference>
<reference evidence="3 4" key="1">
    <citation type="submission" date="2024-06" db="EMBL/GenBank/DDBJ databases">
        <authorList>
            <person name="Pan Q."/>
            <person name="Wen M."/>
            <person name="Jouanno E."/>
            <person name="Zahm M."/>
            <person name="Klopp C."/>
            <person name="Cabau C."/>
            <person name="Louis A."/>
            <person name="Berthelot C."/>
            <person name="Parey E."/>
            <person name="Roest Crollius H."/>
            <person name="Montfort J."/>
            <person name="Robinson-Rechavi M."/>
            <person name="Bouchez O."/>
            <person name="Lampietro C."/>
            <person name="Lopez Roques C."/>
            <person name="Donnadieu C."/>
            <person name="Postlethwait J."/>
            <person name="Bobe J."/>
            <person name="Verreycken H."/>
            <person name="Guiguen Y."/>
        </authorList>
    </citation>
    <scope>NUCLEOTIDE SEQUENCE [LARGE SCALE GENOMIC DNA]</scope>
    <source>
        <strain evidence="3">Up_M1</strain>
        <tissue evidence="3">Testis</tissue>
    </source>
</reference>
<keyword evidence="4" id="KW-1185">Reference proteome</keyword>
<dbReference type="Proteomes" id="UP001557470">
    <property type="component" value="Unassembled WGS sequence"/>
</dbReference>
<feature type="region of interest" description="Disordered" evidence="1">
    <location>
        <begin position="72"/>
        <end position="97"/>
    </location>
</feature>
<dbReference type="EMBL" id="JAGEUA010000001">
    <property type="protein sequence ID" value="KAL1022381.1"/>
    <property type="molecule type" value="Genomic_DNA"/>
</dbReference>
<evidence type="ECO:0000256" key="1">
    <source>
        <dbReference type="SAM" id="MobiDB-lite"/>
    </source>
</evidence>
<gene>
    <name evidence="3" type="ORF">UPYG_G00026110</name>
</gene>
<protein>
    <recommendedName>
        <fullName evidence="2">Ig-like domain-containing protein</fullName>
    </recommendedName>
</protein>
<dbReference type="InterPro" id="IPR007110">
    <property type="entry name" value="Ig-like_dom"/>
</dbReference>
<feature type="compositionally biased region" description="Polar residues" evidence="1">
    <location>
        <begin position="80"/>
        <end position="89"/>
    </location>
</feature>
<organism evidence="3 4">
    <name type="scientific">Umbra pygmaea</name>
    <name type="common">Eastern mudminnow</name>
    <dbReference type="NCBI Taxonomy" id="75934"/>
    <lineage>
        <taxon>Eukaryota</taxon>
        <taxon>Metazoa</taxon>
        <taxon>Chordata</taxon>
        <taxon>Craniata</taxon>
        <taxon>Vertebrata</taxon>
        <taxon>Euteleostomi</taxon>
        <taxon>Actinopterygii</taxon>
        <taxon>Neopterygii</taxon>
        <taxon>Teleostei</taxon>
        <taxon>Protacanthopterygii</taxon>
        <taxon>Esociformes</taxon>
        <taxon>Umbridae</taxon>
        <taxon>Umbra</taxon>
    </lineage>
</organism>
<dbReference type="SUPFAM" id="SSF48726">
    <property type="entry name" value="Immunoglobulin"/>
    <property type="match status" value="2"/>
</dbReference>
<evidence type="ECO:0000259" key="2">
    <source>
        <dbReference type="PROSITE" id="PS50835"/>
    </source>
</evidence>
<accession>A0ABD0Y906</accession>
<dbReference type="Gene3D" id="2.60.40.10">
    <property type="entry name" value="Immunoglobulins"/>
    <property type="match status" value="1"/>
</dbReference>
<evidence type="ECO:0000313" key="4">
    <source>
        <dbReference type="Proteomes" id="UP001557470"/>
    </source>
</evidence>
<proteinExistence type="predicted"/>
<comment type="caution">
    <text evidence="3">The sequence shown here is derived from an EMBL/GenBank/DDBJ whole genome shotgun (WGS) entry which is preliminary data.</text>
</comment>
<evidence type="ECO:0000313" key="3">
    <source>
        <dbReference type="EMBL" id="KAL1022381.1"/>
    </source>
</evidence>
<name>A0ABD0Y906_UMBPY</name>
<dbReference type="AlphaFoldDB" id="A0ABD0Y906"/>
<sequence>MLTISGVKLSDLGRFDCEALSRIGGHQKSMFLDIEYMPKFLNNQTIFYSWEGNPVNISCDVKSNPPATMLWRRESHHLSTEGTANTSSPPRLRASPC</sequence>
<feature type="domain" description="Ig-like" evidence="2">
    <location>
        <begin position="38"/>
        <end position="97"/>
    </location>
</feature>
<dbReference type="InterPro" id="IPR013783">
    <property type="entry name" value="Ig-like_fold"/>
</dbReference>